<feature type="region of interest" description="Disordered" evidence="1">
    <location>
        <begin position="19"/>
        <end position="53"/>
    </location>
</feature>
<organism evidence="2 3">
    <name type="scientific">Trypanosoma vivax (strain Y486)</name>
    <dbReference type="NCBI Taxonomy" id="1055687"/>
    <lineage>
        <taxon>Eukaryota</taxon>
        <taxon>Discoba</taxon>
        <taxon>Euglenozoa</taxon>
        <taxon>Kinetoplastea</taxon>
        <taxon>Metakinetoplastina</taxon>
        <taxon>Trypanosomatida</taxon>
        <taxon>Trypanosomatidae</taxon>
        <taxon>Trypanosoma</taxon>
        <taxon>Duttonella</taxon>
    </lineage>
</organism>
<feature type="compositionally biased region" description="Polar residues" evidence="1">
    <location>
        <begin position="145"/>
        <end position="162"/>
    </location>
</feature>
<evidence type="ECO:0000313" key="3">
    <source>
        <dbReference type="Proteomes" id="UP000009027"/>
    </source>
</evidence>
<feature type="compositionally biased region" description="Basic and acidic residues" evidence="1">
    <location>
        <begin position="265"/>
        <end position="289"/>
    </location>
</feature>
<feature type="compositionally biased region" description="Basic and acidic residues" evidence="1">
    <location>
        <begin position="119"/>
        <end position="133"/>
    </location>
</feature>
<sequence>MEKQEHTIKAQTFLVQHCGKHTEEQGKGKDRCTAAEKNRQGKKAGHSARRTEGRNAIGTRRRCLTMSARRVRRVRNCAGTKQAAEDRLRKGNVRGDMAAGPNAAETTTNMTHNKTPQHARADTKGVDRHANKRAEKKGRRKAKTCTATSGSTAQGNKEGSTRQGRRWHLREPRMRTHRAKALEGKNTAVKMAPAVGTRIRTEHVHRAHKHGSNKPQVPREKSAAKERRPHKATSAERQRRKKTGTKGRHTWRPTAAHSMQRRTRCRETRRTKQEQKKKQEHRTAVDPRKERKVRSRRRSGPRSEHNQAKQKKNKGKTGKHKQGHTEQRSSAKAAQMDLCEGAVRWGTDPLNENHSAEIKATHARTKSRGK</sequence>
<name>F9WTC9_TRYVY</name>
<gene>
    <name evidence="2" type="ORF">TvY486_0003160</name>
</gene>
<feature type="compositionally biased region" description="Basic residues" evidence="1">
    <location>
        <begin position="238"/>
        <end position="251"/>
    </location>
</feature>
<feature type="compositionally biased region" description="Basic and acidic residues" evidence="1">
    <location>
        <begin position="20"/>
        <end position="39"/>
    </location>
</feature>
<dbReference type="Proteomes" id="UP000009027">
    <property type="component" value="Unassembled WGS sequence"/>
</dbReference>
<dbReference type="AlphaFoldDB" id="F9WTC9"/>
<dbReference type="EMBL" id="CAEX01006370">
    <property type="protein sequence ID" value="CCD20822.1"/>
    <property type="molecule type" value="Genomic_DNA"/>
</dbReference>
<evidence type="ECO:0000313" key="2">
    <source>
        <dbReference type="EMBL" id="CCD20822.1"/>
    </source>
</evidence>
<reference evidence="2 3" key="1">
    <citation type="journal article" date="2012" name="Proc. Natl. Acad. Sci. U.S.A.">
        <title>Antigenic diversity is generated by distinct evolutionary mechanisms in African trypanosome species.</title>
        <authorList>
            <person name="Jackson A.P."/>
            <person name="Berry A."/>
            <person name="Aslett M."/>
            <person name="Allison H.C."/>
            <person name="Burton P."/>
            <person name="Vavrova-Anderson J."/>
            <person name="Brown R."/>
            <person name="Browne H."/>
            <person name="Corton N."/>
            <person name="Hauser H."/>
            <person name="Gamble J."/>
            <person name="Gilderthorp R."/>
            <person name="Marcello L."/>
            <person name="McQuillan J."/>
            <person name="Otto T.D."/>
            <person name="Quail M.A."/>
            <person name="Sanders M.J."/>
            <person name="van Tonder A."/>
            <person name="Ginger M.L."/>
            <person name="Field M.C."/>
            <person name="Barry J.D."/>
            <person name="Hertz-Fowler C."/>
            <person name="Berriman M."/>
        </authorList>
    </citation>
    <scope>NUCLEOTIDE SEQUENCE</scope>
    <source>
        <strain evidence="2 3">Y486</strain>
    </source>
</reference>
<keyword evidence="3" id="KW-1185">Reference proteome</keyword>
<accession>F9WTC9</accession>
<feature type="compositionally biased region" description="Basic residues" evidence="1">
    <location>
        <begin position="290"/>
        <end position="300"/>
    </location>
</feature>
<feature type="compositionally biased region" description="Basic residues" evidence="1">
    <location>
        <begin position="134"/>
        <end position="143"/>
    </location>
</feature>
<feature type="region of interest" description="Disordered" evidence="1">
    <location>
        <begin position="203"/>
        <end position="370"/>
    </location>
</feature>
<feature type="compositionally biased region" description="Basic residues" evidence="1">
    <location>
        <begin position="361"/>
        <end position="370"/>
    </location>
</feature>
<feature type="compositionally biased region" description="Polar residues" evidence="1">
    <location>
        <begin position="104"/>
        <end position="116"/>
    </location>
</feature>
<proteinExistence type="predicted"/>
<feature type="compositionally biased region" description="Basic and acidic residues" evidence="1">
    <location>
        <begin position="217"/>
        <end position="226"/>
    </location>
</feature>
<feature type="region of interest" description="Disordered" evidence="1">
    <location>
        <begin position="93"/>
        <end position="172"/>
    </location>
</feature>
<protein>
    <submittedName>
        <fullName evidence="2">Uncharacterized protein</fullName>
    </submittedName>
</protein>
<dbReference type="VEuPathDB" id="TriTrypDB:TvY486_0003160"/>
<evidence type="ECO:0000256" key="1">
    <source>
        <dbReference type="SAM" id="MobiDB-lite"/>
    </source>
</evidence>
<feature type="compositionally biased region" description="Basic residues" evidence="1">
    <location>
        <begin position="308"/>
        <end position="322"/>
    </location>
</feature>